<name>A0A9D4I175_DREPO</name>
<reference evidence="1" key="1">
    <citation type="journal article" date="2019" name="bioRxiv">
        <title>The Genome of the Zebra Mussel, Dreissena polymorpha: A Resource for Invasive Species Research.</title>
        <authorList>
            <person name="McCartney M.A."/>
            <person name="Auch B."/>
            <person name="Kono T."/>
            <person name="Mallez S."/>
            <person name="Zhang Y."/>
            <person name="Obille A."/>
            <person name="Becker A."/>
            <person name="Abrahante J.E."/>
            <person name="Garbe J."/>
            <person name="Badalamenti J.P."/>
            <person name="Herman A."/>
            <person name="Mangelson H."/>
            <person name="Liachko I."/>
            <person name="Sullivan S."/>
            <person name="Sone E.D."/>
            <person name="Koren S."/>
            <person name="Silverstein K.A.T."/>
            <person name="Beckman K.B."/>
            <person name="Gohl D.M."/>
        </authorList>
    </citation>
    <scope>NUCLEOTIDE SEQUENCE</scope>
    <source>
        <strain evidence="1">Duluth1</strain>
        <tissue evidence="1">Whole animal</tissue>
    </source>
</reference>
<keyword evidence="2" id="KW-1185">Reference proteome</keyword>
<dbReference type="EMBL" id="JAIWYP010000011">
    <property type="protein sequence ID" value="KAH3740408.1"/>
    <property type="molecule type" value="Genomic_DNA"/>
</dbReference>
<accession>A0A9D4I175</accession>
<gene>
    <name evidence="1" type="ORF">DPMN_047114</name>
</gene>
<comment type="caution">
    <text evidence="1">The sequence shown here is derived from an EMBL/GenBank/DDBJ whole genome shotgun (WGS) entry which is preliminary data.</text>
</comment>
<sequence>MVNLLMLRDDLNPPQQYLLQVINKYTPEAVTSIDNDLHVRKDSGQVLYSSETFR</sequence>
<evidence type="ECO:0000313" key="2">
    <source>
        <dbReference type="Proteomes" id="UP000828390"/>
    </source>
</evidence>
<evidence type="ECO:0000313" key="1">
    <source>
        <dbReference type="EMBL" id="KAH3740408.1"/>
    </source>
</evidence>
<organism evidence="1 2">
    <name type="scientific">Dreissena polymorpha</name>
    <name type="common">Zebra mussel</name>
    <name type="synonym">Mytilus polymorpha</name>
    <dbReference type="NCBI Taxonomy" id="45954"/>
    <lineage>
        <taxon>Eukaryota</taxon>
        <taxon>Metazoa</taxon>
        <taxon>Spiralia</taxon>
        <taxon>Lophotrochozoa</taxon>
        <taxon>Mollusca</taxon>
        <taxon>Bivalvia</taxon>
        <taxon>Autobranchia</taxon>
        <taxon>Heteroconchia</taxon>
        <taxon>Euheterodonta</taxon>
        <taxon>Imparidentia</taxon>
        <taxon>Neoheterodontei</taxon>
        <taxon>Myida</taxon>
        <taxon>Dreissenoidea</taxon>
        <taxon>Dreissenidae</taxon>
        <taxon>Dreissena</taxon>
    </lineage>
</organism>
<proteinExistence type="predicted"/>
<reference evidence="1" key="2">
    <citation type="submission" date="2020-11" db="EMBL/GenBank/DDBJ databases">
        <authorList>
            <person name="McCartney M.A."/>
            <person name="Auch B."/>
            <person name="Kono T."/>
            <person name="Mallez S."/>
            <person name="Becker A."/>
            <person name="Gohl D.M."/>
            <person name="Silverstein K.A.T."/>
            <person name="Koren S."/>
            <person name="Bechman K.B."/>
            <person name="Herman A."/>
            <person name="Abrahante J.E."/>
            <person name="Garbe J."/>
        </authorList>
    </citation>
    <scope>NUCLEOTIDE SEQUENCE</scope>
    <source>
        <strain evidence="1">Duluth1</strain>
        <tissue evidence="1">Whole animal</tissue>
    </source>
</reference>
<protein>
    <submittedName>
        <fullName evidence="1">Uncharacterized protein</fullName>
    </submittedName>
</protein>
<dbReference type="Proteomes" id="UP000828390">
    <property type="component" value="Unassembled WGS sequence"/>
</dbReference>
<dbReference type="AlphaFoldDB" id="A0A9D4I175"/>